<sequence length="132" mass="15713">MNNYLFKDYNHLLDNTRFKIKVKGKTYHVYIATSNKSIGVLTRRKSFCATYFEDKDYFSRYTIKEFIDFIKTLIIEEMSFDIENTMTNKKTEKQIKKEIMKDNKLKDGNLDGINRHTSSMDVLKSDLRVLDN</sequence>
<dbReference type="RefSeq" id="YP_007005656.1">
    <property type="nucleotide sequence ID" value="NC_019511.1"/>
</dbReference>
<keyword evidence="2" id="KW-1185">Reference proteome</keyword>
<dbReference type="Proteomes" id="UP000002889">
    <property type="component" value="Segment"/>
</dbReference>
<dbReference type="GeneID" id="14013605"/>
<accession>I7DN83</accession>
<dbReference type="KEGG" id="vg:14013605"/>
<proteinExistence type="predicted"/>
<reference evidence="1 2" key="1">
    <citation type="journal article" date="2012" name="J. Virol.">
        <title>Complete Genome of Staphylococcus aureus Phage SA11.</title>
        <authorList>
            <person name="Kim M.S."/>
            <person name="Hyung H."/>
        </authorList>
    </citation>
    <scope>NUCLEOTIDE SEQUENCE [LARGE SCALE GENOMIC DNA]</scope>
</reference>
<organism evidence="1 2">
    <name type="scientific">Staphylococcus phage SA11</name>
    <dbReference type="NCBI Taxonomy" id="2927988"/>
    <lineage>
        <taxon>Viruses</taxon>
        <taxon>Duplodnaviria</taxon>
        <taxon>Heunggongvirae</taxon>
        <taxon>Uroviricota</taxon>
        <taxon>Caudoviricetes</taxon>
        <taxon>Herelleviridae</taxon>
        <taxon>Twortvirinae</taxon>
        <taxon>Silviavirus</taxon>
        <taxon>Silviavirus SA11</taxon>
    </lineage>
</organism>
<protein>
    <submittedName>
        <fullName evidence="1">Uncharacterized protein</fullName>
    </submittedName>
</protein>
<name>I7DN83_9CAUD</name>
<dbReference type="EMBL" id="JX194239">
    <property type="protein sequence ID" value="AFO70768.1"/>
    <property type="molecule type" value="Genomic_DNA"/>
</dbReference>
<evidence type="ECO:0000313" key="1">
    <source>
        <dbReference type="EMBL" id="AFO70768.1"/>
    </source>
</evidence>
<evidence type="ECO:0000313" key="2">
    <source>
        <dbReference type="Proteomes" id="UP000002889"/>
    </source>
</evidence>